<keyword evidence="1" id="KW-0378">Hydrolase</keyword>
<reference evidence="3 4" key="1">
    <citation type="journal article" date="2016" name="Nat. Commun.">
        <title>Thousands of microbial genomes shed light on interconnected biogeochemical processes in an aquifer system.</title>
        <authorList>
            <person name="Anantharaman K."/>
            <person name="Brown C.T."/>
            <person name="Hug L.A."/>
            <person name="Sharon I."/>
            <person name="Castelle C.J."/>
            <person name="Probst A.J."/>
            <person name="Thomas B.C."/>
            <person name="Singh A."/>
            <person name="Wilkins M.J."/>
            <person name="Karaoz U."/>
            <person name="Brodie E.L."/>
            <person name="Williams K.H."/>
            <person name="Hubbard S.S."/>
            <person name="Banfield J.F."/>
        </authorList>
    </citation>
    <scope>NUCLEOTIDE SEQUENCE [LARGE SCALE GENOMIC DNA]</scope>
</reference>
<dbReference type="Pfam" id="PF00293">
    <property type="entry name" value="NUDIX"/>
    <property type="match status" value="1"/>
</dbReference>
<dbReference type="PANTHER" id="PTHR43736">
    <property type="entry name" value="ADP-RIBOSE PYROPHOSPHATASE"/>
    <property type="match status" value="1"/>
</dbReference>
<dbReference type="InterPro" id="IPR015797">
    <property type="entry name" value="NUDIX_hydrolase-like_dom_sf"/>
</dbReference>
<accession>A0A1F6V4H9</accession>
<evidence type="ECO:0000259" key="2">
    <source>
        <dbReference type="PROSITE" id="PS51462"/>
    </source>
</evidence>
<evidence type="ECO:0000256" key="1">
    <source>
        <dbReference type="ARBA" id="ARBA00022801"/>
    </source>
</evidence>
<dbReference type="GO" id="GO:0016787">
    <property type="term" value="F:hydrolase activity"/>
    <property type="evidence" value="ECO:0007669"/>
    <property type="project" value="UniProtKB-KW"/>
</dbReference>
<evidence type="ECO:0000313" key="3">
    <source>
        <dbReference type="EMBL" id="OGI64366.1"/>
    </source>
</evidence>
<evidence type="ECO:0000313" key="4">
    <source>
        <dbReference type="Proteomes" id="UP000178985"/>
    </source>
</evidence>
<sequence>MDLQVGVKIFLKNKDNKYLTICRSPEKYTDVPKHWDFPGGRINPGTSLLENLKREVMEETGLQIKGEPNLITAQDIIRPHKHIVRLTYVGFADGEVMLSDEHLDFKWLTLSELKNLEPMDKYFKEVLEKFKVGIKWTN</sequence>
<dbReference type="Gene3D" id="3.90.79.10">
    <property type="entry name" value="Nucleoside Triphosphate Pyrophosphohydrolase"/>
    <property type="match status" value="1"/>
</dbReference>
<dbReference type="PROSITE" id="PS51462">
    <property type="entry name" value="NUDIX"/>
    <property type="match status" value="1"/>
</dbReference>
<comment type="caution">
    <text evidence="3">The sequence shown here is derived from an EMBL/GenBank/DDBJ whole genome shotgun (WGS) entry which is preliminary data.</text>
</comment>
<dbReference type="EMBL" id="MFTO01000002">
    <property type="protein sequence ID" value="OGI64366.1"/>
    <property type="molecule type" value="Genomic_DNA"/>
</dbReference>
<dbReference type="PANTHER" id="PTHR43736:SF1">
    <property type="entry name" value="DIHYDRONEOPTERIN TRIPHOSPHATE DIPHOSPHATASE"/>
    <property type="match status" value="1"/>
</dbReference>
<protein>
    <recommendedName>
        <fullName evidence="2">Nudix hydrolase domain-containing protein</fullName>
    </recommendedName>
</protein>
<dbReference type="InterPro" id="IPR000086">
    <property type="entry name" value="NUDIX_hydrolase_dom"/>
</dbReference>
<feature type="domain" description="Nudix hydrolase" evidence="2">
    <location>
        <begin position="2"/>
        <end position="132"/>
    </location>
</feature>
<dbReference type="PRINTS" id="PR00502">
    <property type="entry name" value="NUDIXFAMILY"/>
</dbReference>
<organism evidence="3 4">
    <name type="scientific">Candidatus Nomurabacteria bacterium RIFCSPHIGHO2_01_FULL_40_20</name>
    <dbReference type="NCBI Taxonomy" id="1801738"/>
    <lineage>
        <taxon>Bacteria</taxon>
        <taxon>Candidatus Nomuraibacteriota</taxon>
    </lineage>
</organism>
<gene>
    <name evidence="3" type="ORF">A2733_00100</name>
</gene>
<dbReference type="AlphaFoldDB" id="A0A1F6V4H9"/>
<dbReference type="SUPFAM" id="SSF55811">
    <property type="entry name" value="Nudix"/>
    <property type="match status" value="1"/>
</dbReference>
<dbReference type="InterPro" id="IPR020476">
    <property type="entry name" value="Nudix_hydrolase"/>
</dbReference>
<proteinExistence type="predicted"/>
<dbReference type="Proteomes" id="UP000178985">
    <property type="component" value="Unassembled WGS sequence"/>
</dbReference>
<name>A0A1F6V4H9_9BACT</name>